<dbReference type="RefSeq" id="XP_044569760.1">
    <property type="nucleotide sequence ID" value="XM_044712470.1"/>
</dbReference>
<feature type="domain" description="Alanine dehydrogenase/pyridine nucleotide transhydrogenase N-terminal" evidence="6">
    <location>
        <begin position="79"/>
        <end position="219"/>
    </location>
</feature>
<dbReference type="Pfam" id="PF05222">
    <property type="entry name" value="AlaDh_PNT_N"/>
    <property type="match status" value="1"/>
</dbReference>
<dbReference type="PANTHER" id="PTHR11133:SF22">
    <property type="entry name" value="ALPHA-AMINOADIPIC SEMIALDEHYDE SYNTHASE, MITOCHONDRIAL"/>
    <property type="match status" value="1"/>
</dbReference>
<dbReference type="Gene3D" id="3.40.50.720">
    <property type="entry name" value="NAD(P)-binding Rossmann-like Domain"/>
    <property type="match status" value="3"/>
</dbReference>
<dbReference type="VEuPathDB" id="AmoebaDB:NF0010880"/>
<dbReference type="InterPro" id="IPR032095">
    <property type="entry name" value="Sacchrp_dh-like_C"/>
</dbReference>
<dbReference type="InterPro" id="IPR007886">
    <property type="entry name" value="AlaDH/PNT_N"/>
</dbReference>
<keyword evidence="4" id="KW-0511">Multifunctional enzyme</keyword>
<dbReference type="Pfam" id="PF16653">
    <property type="entry name" value="Sacchrp_dh_C"/>
    <property type="match status" value="1"/>
</dbReference>
<dbReference type="PANTHER" id="PTHR11133">
    <property type="entry name" value="SACCHAROPINE DEHYDROGENASE"/>
    <property type="match status" value="1"/>
</dbReference>
<dbReference type="SUPFAM" id="SSF55347">
    <property type="entry name" value="Glyceraldehyde-3-phosphate dehydrogenase-like, C-terminal domain"/>
    <property type="match status" value="1"/>
</dbReference>
<evidence type="ECO:0000256" key="1">
    <source>
        <dbReference type="ARBA" id="ARBA00004682"/>
    </source>
</evidence>
<dbReference type="GO" id="GO:0033512">
    <property type="term" value="P:L-lysine catabolic process to acetyl-CoA via saccharopine"/>
    <property type="evidence" value="ECO:0007669"/>
    <property type="project" value="UniProtKB-UniPathway"/>
</dbReference>
<gene>
    <name evidence="7" type="ORF">FDP41_000086</name>
</gene>
<dbReference type="Gene3D" id="1.10.1870.10">
    <property type="entry name" value="Domain 3, Saccharopine reductase"/>
    <property type="match status" value="1"/>
</dbReference>
<dbReference type="VEuPathDB" id="AmoebaDB:FDP41_000086"/>
<evidence type="ECO:0000313" key="7">
    <source>
        <dbReference type="EMBL" id="KAF0985047.1"/>
    </source>
</evidence>
<evidence type="ECO:0000259" key="6">
    <source>
        <dbReference type="SMART" id="SM01003"/>
    </source>
</evidence>
<comment type="similarity">
    <text evidence="5">In the C-terminal section; belongs to the saccharopine dehydrogenase family.</text>
</comment>
<dbReference type="GO" id="GO:0005737">
    <property type="term" value="C:cytoplasm"/>
    <property type="evidence" value="ECO:0007669"/>
    <property type="project" value="TreeGrafter"/>
</dbReference>
<dbReference type="OrthoDB" id="10059875at2759"/>
<dbReference type="Pfam" id="PF03435">
    <property type="entry name" value="Sacchrp_dh_NADP"/>
    <property type="match status" value="1"/>
</dbReference>
<dbReference type="GO" id="GO:0019878">
    <property type="term" value="P:lysine biosynthetic process via aminoadipic acid"/>
    <property type="evidence" value="ECO:0007669"/>
    <property type="project" value="TreeGrafter"/>
</dbReference>
<comment type="caution">
    <text evidence="7">The sequence shown here is derived from an EMBL/GenBank/DDBJ whole genome shotgun (WGS) entry which is preliminary data.</text>
</comment>
<dbReference type="SMART" id="SM01003">
    <property type="entry name" value="AlaDh_PNT_N"/>
    <property type="match status" value="1"/>
</dbReference>
<dbReference type="CDD" id="cd12189">
    <property type="entry name" value="LKR_SDH_like"/>
    <property type="match status" value="1"/>
</dbReference>
<dbReference type="AlphaFoldDB" id="A0A6A5C6X1"/>
<accession>A0A6A5C6X1</accession>
<dbReference type="InterPro" id="IPR051168">
    <property type="entry name" value="AASS"/>
</dbReference>
<dbReference type="InterPro" id="IPR005097">
    <property type="entry name" value="Sacchrp_dh_NADP-bd"/>
</dbReference>
<dbReference type="SUPFAM" id="SSF52283">
    <property type="entry name" value="Formate/glycerate dehydrogenase catalytic domain-like"/>
    <property type="match status" value="1"/>
</dbReference>
<dbReference type="InterPro" id="IPR007698">
    <property type="entry name" value="AlaDH/PNT_NAD(H)-bd"/>
</dbReference>
<sequence length="1035" mass="116604">MYRLSKAVHQLASRHSSSSCSGMMMAMTTSSSIPKKSSNHSSLSFSKFSSFLSQDYHHSVLNFYGLRKYSESGEVPTIGIRREDKNVWERRVPLTPSQCEELIKEHGIRVVIQPSTTRAFSDEEYREAGCEINEDLTSAQTILAVKEVPAHLLIPNKTYMFFSHTIKGQWYNMNMLDTIIEKNIRLIDYERVVKEVEVPGTEKTVQERLVRFGPFAGNAGVIDTLHILGERLLTQYGYTSPFLSISYARNYISLEICKHALNEIGRKISQYGINKDLFPMTFVMTGRGGSVCQGMKEMIQQLQPPELTHKTVEFLHSPAQLKALWEKKARGQVTKEDCRKIYVLICGPEAMVKPKDPSKPFDKYDYYANPQEYEPIFHETIIPYTRVLLNGMYWDARYPRLITNKQAKQLIEQNRFPLIVVGDISCDPGGSVEFLTKTTTISNPVYVNNIKEDKIYDDTLIGEGVAMLAVDHLPAEFPRSSSSLFGSHLFPFIPDLARSFPTFNSPLETQMKYLPTEIRKAVITANGKLTPNYEYINRIRGPRAKRVLILGSGYVVPPVIDYLLDNPRDISVITIASDKIPQDLKGKYTGKLSVEFVNNLNVSQDSQVLNDLISKTDIVVSLVPATLHPIIARQCLKYSKHLITASYISPEMEAMHEEAKQKGLLFINEIGLDPGIDHMCIMKTLDEVVGKKGGRVESFKSYCGALPAPESSNNPLGYKFSWSPIGVLRASQNPCLFMKDGEVVNVTDGTKLTFLNEKVDVKFKGFNFEVVPNRDSLKYISKYKYLNQNDLHTMMRGTLRFGGFCEVFRLLTLLGYLKQETPIPANANSFFEIFCSQLNVPSSSSMKSIATTLEKMYNEKIDEMFSNITDKYQQRIYKRLKANAESDANYALKSFNQLGLLSKEPLPEKPKSGSLLELICAHLERELALTAQDKDLNFMIHEFIVKYDKENSRERITSTVCVFGDKTTTATSRTVGLPVAITAVMVAKEAADLTKSVGGGGVIGPTSTSLLYEGVLRKLEEQGIKVEETVEKIEE</sequence>
<name>A0A6A5C6X1_NAEFO</name>
<dbReference type="GeneID" id="68107304"/>
<dbReference type="UniPathway" id="UPA00868">
    <property type="reaction ID" value="UER00835"/>
</dbReference>
<dbReference type="SUPFAM" id="SSF51735">
    <property type="entry name" value="NAD(P)-binding Rossmann-fold domains"/>
    <property type="match status" value="1"/>
</dbReference>
<evidence type="ECO:0000313" key="8">
    <source>
        <dbReference type="Proteomes" id="UP000444721"/>
    </source>
</evidence>
<dbReference type="GO" id="GO:0004753">
    <property type="term" value="F:saccharopine dehydrogenase activity"/>
    <property type="evidence" value="ECO:0007669"/>
    <property type="project" value="TreeGrafter"/>
</dbReference>
<dbReference type="FunFam" id="3.40.50.720:FF:000087">
    <property type="entry name" value="alpha-aminoadipic semialdehyde synthase, mitochondrial"/>
    <property type="match status" value="1"/>
</dbReference>
<dbReference type="Pfam" id="PF01262">
    <property type="entry name" value="AlaDh_PNT_C"/>
    <property type="match status" value="1"/>
</dbReference>
<organism evidence="7 8">
    <name type="scientific">Naegleria fowleri</name>
    <name type="common">Brain eating amoeba</name>
    <dbReference type="NCBI Taxonomy" id="5763"/>
    <lineage>
        <taxon>Eukaryota</taxon>
        <taxon>Discoba</taxon>
        <taxon>Heterolobosea</taxon>
        <taxon>Tetramitia</taxon>
        <taxon>Eutetramitia</taxon>
        <taxon>Vahlkampfiidae</taxon>
        <taxon>Naegleria</taxon>
    </lineage>
</organism>
<evidence type="ECO:0000256" key="3">
    <source>
        <dbReference type="ARBA" id="ARBA00023002"/>
    </source>
</evidence>
<reference evidence="7 8" key="1">
    <citation type="journal article" date="2019" name="Sci. Rep.">
        <title>Nanopore sequencing improves the draft genome of the human pathogenic amoeba Naegleria fowleri.</title>
        <authorList>
            <person name="Liechti N."/>
            <person name="Schurch N."/>
            <person name="Bruggmann R."/>
            <person name="Wittwer M."/>
        </authorList>
    </citation>
    <scope>NUCLEOTIDE SEQUENCE [LARGE SCALE GENOMIC DNA]</scope>
    <source>
        <strain evidence="7 8">ATCC 30894</strain>
    </source>
</reference>
<evidence type="ECO:0000256" key="4">
    <source>
        <dbReference type="ARBA" id="ARBA00023268"/>
    </source>
</evidence>
<dbReference type="Proteomes" id="UP000444721">
    <property type="component" value="Unassembled WGS sequence"/>
</dbReference>
<evidence type="ECO:0000256" key="2">
    <source>
        <dbReference type="ARBA" id="ARBA00004720"/>
    </source>
</evidence>
<dbReference type="EMBL" id="VFQX01000001">
    <property type="protein sequence ID" value="KAF0985047.1"/>
    <property type="molecule type" value="Genomic_DNA"/>
</dbReference>
<proteinExistence type="inferred from homology"/>
<protein>
    <recommendedName>
        <fullName evidence="6">Alanine dehydrogenase/pyridine nucleotide transhydrogenase N-terminal domain-containing protein</fullName>
    </recommendedName>
</protein>
<dbReference type="OMA" id="TPHVHDI"/>
<evidence type="ECO:0000256" key="5">
    <source>
        <dbReference type="ARBA" id="ARBA00025744"/>
    </source>
</evidence>
<keyword evidence="8" id="KW-1185">Reference proteome</keyword>
<dbReference type="VEuPathDB" id="AmoebaDB:NfTy_025950"/>
<dbReference type="Gene3D" id="3.30.360.10">
    <property type="entry name" value="Dihydrodipicolinate Reductase, domain 2"/>
    <property type="match status" value="1"/>
</dbReference>
<comment type="pathway">
    <text evidence="2">Amino-acid degradation; L-lysine degradation via saccharopine pathway; glutaryl-CoA from L-lysine: step 2/6.</text>
</comment>
<keyword evidence="3" id="KW-0560">Oxidoreductase</keyword>
<dbReference type="InterPro" id="IPR036291">
    <property type="entry name" value="NAD(P)-bd_dom_sf"/>
</dbReference>
<comment type="pathway">
    <text evidence="1">Amino-acid degradation; L-lysine degradation via saccharopine pathway; glutaryl-CoA from L-lysine: step 1/6.</text>
</comment>